<dbReference type="Gramene" id="PRQ15792">
    <property type="protein sequence ID" value="PRQ15792"/>
    <property type="gene ID" value="RchiOBHm_Chr7g0177311"/>
</dbReference>
<dbReference type="AlphaFoldDB" id="A0A2P6P1J0"/>
<protein>
    <submittedName>
        <fullName evidence="2">Putative thioredoxin-like, acetyltransferase A, auxiliary subunit</fullName>
    </submittedName>
</protein>
<keyword evidence="2" id="KW-0808">Transferase</keyword>
<dbReference type="STRING" id="74649.A0A2P6P1J0"/>
<keyword evidence="3" id="KW-1185">Reference proteome</keyword>
<dbReference type="GO" id="GO:0016740">
    <property type="term" value="F:transferase activity"/>
    <property type="evidence" value="ECO:0007669"/>
    <property type="project" value="UniProtKB-KW"/>
</dbReference>
<accession>A0A2P6P1J0</accession>
<dbReference type="PANTHER" id="PTHR47682:SF1">
    <property type="entry name" value="TETRATRICOPEPTIDE REPEAT (TPR)-CONTAINING PROTEIN"/>
    <property type="match status" value="1"/>
</dbReference>
<dbReference type="SUPFAM" id="SSF52833">
    <property type="entry name" value="Thioredoxin-like"/>
    <property type="match status" value="1"/>
</dbReference>
<dbReference type="OMA" id="PEAYICQ"/>
<evidence type="ECO:0000313" key="2">
    <source>
        <dbReference type="EMBL" id="PRQ15792.1"/>
    </source>
</evidence>
<dbReference type="PANTHER" id="PTHR47682">
    <property type="entry name" value="TETRATRICOPEPTIDE REPEAT (TPR)-CONTAINING PROTEIN"/>
    <property type="match status" value="1"/>
</dbReference>
<dbReference type="Gene3D" id="3.40.30.10">
    <property type="entry name" value="Glutaredoxin"/>
    <property type="match status" value="1"/>
</dbReference>
<dbReference type="EMBL" id="PDCK01000045">
    <property type="protein sequence ID" value="PRQ15792.1"/>
    <property type="molecule type" value="Genomic_DNA"/>
</dbReference>
<dbReference type="InterPro" id="IPR019734">
    <property type="entry name" value="TPR_rpt"/>
</dbReference>
<reference evidence="2 3" key="1">
    <citation type="journal article" date="2018" name="Nat. Genet.">
        <title>The Rosa genome provides new insights in the design of modern roses.</title>
        <authorList>
            <person name="Bendahmane M."/>
        </authorList>
    </citation>
    <scope>NUCLEOTIDE SEQUENCE [LARGE SCALE GENOMIC DNA]</scope>
    <source>
        <strain evidence="3">cv. Old Blush</strain>
    </source>
</reference>
<dbReference type="SMART" id="SM00028">
    <property type="entry name" value="TPR"/>
    <property type="match status" value="3"/>
</dbReference>
<dbReference type="InterPro" id="IPR036249">
    <property type="entry name" value="Thioredoxin-like_sf"/>
</dbReference>
<dbReference type="PROSITE" id="PS50005">
    <property type="entry name" value="TPR"/>
    <property type="match status" value="1"/>
</dbReference>
<comment type="caution">
    <text evidence="2">The sequence shown here is derived from an EMBL/GenBank/DDBJ whole genome shotgun (WGS) entry which is preliminary data.</text>
</comment>
<evidence type="ECO:0000256" key="1">
    <source>
        <dbReference type="PROSITE-ProRule" id="PRU00339"/>
    </source>
</evidence>
<dbReference type="InterPro" id="IPR011990">
    <property type="entry name" value="TPR-like_helical_dom_sf"/>
</dbReference>
<dbReference type="OrthoDB" id="2423701at2759"/>
<proteinExistence type="predicted"/>
<feature type="repeat" description="TPR" evidence="1">
    <location>
        <begin position="196"/>
        <end position="229"/>
    </location>
</feature>
<gene>
    <name evidence="2" type="ORF">RchiOBHm_Chr7g0177311</name>
</gene>
<sequence>MEVVFPPLTTSNNSLPIFINSKPTARQRGSIIISEIQEIRVCTNRSCRRQGSMQTLETVTALAPPTVAVKSCGCLSRCGNGPNLVALPAGTLVGHCGTRARAAEVLVALCGGAWDSDAADKSLEALALRNKAEIELNNNNNFSQAELFLSQAIELRPIGGIHITYKDRSIARLALGNHSGALEDAAQALALNPLYPEAYICQGDAFLAMSHFDSAQKSYLTALQIDPSIRRSKSFKARIANLEKLTAVPD</sequence>
<dbReference type="Gene3D" id="1.25.40.10">
    <property type="entry name" value="Tetratricopeptide repeat domain"/>
    <property type="match status" value="1"/>
</dbReference>
<name>A0A2P6P1J0_ROSCH</name>
<dbReference type="SUPFAM" id="SSF48452">
    <property type="entry name" value="TPR-like"/>
    <property type="match status" value="1"/>
</dbReference>
<evidence type="ECO:0000313" key="3">
    <source>
        <dbReference type="Proteomes" id="UP000238479"/>
    </source>
</evidence>
<organism evidence="2 3">
    <name type="scientific">Rosa chinensis</name>
    <name type="common">China rose</name>
    <dbReference type="NCBI Taxonomy" id="74649"/>
    <lineage>
        <taxon>Eukaryota</taxon>
        <taxon>Viridiplantae</taxon>
        <taxon>Streptophyta</taxon>
        <taxon>Embryophyta</taxon>
        <taxon>Tracheophyta</taxon>
        <taxon>Spermatophyta</taxon>
        <taxon>Magnoliopsida</taxon>
        <taxon>eudicotyledons</taxon>
        <taxon>Gunneridae</taxon>
        <taxon>Pentapetalae</taxon>
        <taxon>rosids</taxon>
        <taxon>fabids</taxon>
        <taxon>Rosales</taxon>
        <taxon>Rosaceae</taxon>
        <taxon>Rosoideae</taxon>
        <taxon>Rosoideae incertae sedis</taxon>
        <taxon>Rosa</taxon>
    </lineage>
</organism>
<keyword evidence="1" id="KW-0802">TPR repeat</keyword>
<dbReference type="Proteomes" id="UP000238479">
    <property type="component" value="Chromosome 7"/>
</dbReference>
<dbReference type="CDD" id="cd02980">
    <property type="entry name" value="TRX_Fd_family"/>
    <property type="match status" value="1"/>
</dbReference>